<reference evidence="2" key="1">
    <citation type="submission" date="2023-01" db="EMBL/GenBank/DDBJ databases">
        <title>Genome assembly of the deep-sea coral Lophelia pertusa.</title>
        <authorList>
            <person name="Herrera S."/>
            <person name="Cordes E."/>
        </authorList>
    </citation>
    <scope>NUCLEOTIDE SEQUENCE</scope>
    <source>
        <strain evidence="2">USNM1676648</strain>
        <tissue evidence="2">Polyp</tissue>
    </source>
</reference>
<name>A0A9X0CIL7_9CNID</name>
<dbReference type="InterPro" id="IPR036875">
    <property type="entry name" value="Znf_CCHC_sf"/>
</dbReference>
<feature type="compositionally biased region" description="Low complexity" evidence="1">
    <location>
        <begin position="66"/>
        <end position="82"/>
    </location>
</feature>
<evidence type="ECO:0000313" key="2">
    <source>
        <dbReference type="EMBL" id="KAJ7353975.1"/>
    </source>
</evidence>
<dbReference type="AlphaFoldDB" id="A0A9X0CIL7"/>
<dbReference type="EMBL" id="MU827335">
    <property type="protein sequence ID" value="KAJ7353975.1"/>
    <property type="molecule type" value="Genomic_DNA"/>
</dbReference>
<sequence length="218" mass="23963">MARVAGFDCRVWYRRQPAYCTICQTCGHRGKGCPLNGLRRRCQKPGHVARECRNAWANRSTSVRRPAAPAAPAPAAAPAAADPSAAPMLQLLLLPRTPPAKSETAMAVSDDEESDMDYIPGEDEKAHLTDSPEFASGDKEVVAAAPTTQSPRRPRRRRKRRGQGPPAPTLVLDPESGVMDLSSKEPSDARLLHTFREVWEDTLSLEEIRARKVDYALL</sequence>
<dbReference type="SUPFAM" id="SSF57756">
    <property type="entry name" value="Retrovirus zinc finger-like domains"/>
    <property type="match status" value="1"/>
</dbReference>
<feature type="compositionally biased region" description="Basic residues" evidence="1">
    <location>
        <begin position="152"/>
        <end position="162"/>
    </location>
</feature>
<dbReference type="Proteomes" id="UP001163046">
    <property type="component" value="Unassembled WGS sequence"/>
</dbReference>
<protein>
    <recommendedName>
        <fullName evidence="4">CCHC-type domain-containing protein</fullName>
    </recommendedName>
</protein>
<dbReference type="GO" id="GO:0003676">
    <property type="term" value="F:nucleic acid binding"/>
    <property type="evidence" value="ECO:0007669"/>
    <property type="project" value="InterPro"/>
</dbReference>
<accession>A0A9X0CIL7</accession>
<feature type="region of interest" description="Disordered" evidence="1">
    <location>
        <begin position="60"/>
        <end position="82"/>
    </location>
</feature>
<organism evidence="2 3">
    <name type="scientific">Desmophyllum pertusum</name>
    <dbReference type="NCBI Taxonomy" id="174260"/>
    <lineage>
        <taxon>Eukaryota</taxon>
        <taxon>Metazoa</taxon>
        <taxon>Cnidaria</taxon>
        <taxon>Anthozoa</taxon>
        <taxon>Hexacorallia</taxon>
        <taxon>Scleractinia</taxon>
        <taxon>Caryophylliina</taxon>
        <taxon>Caryophylliidae</taxon>
        <taxon>Desmophyllum</taxon>
    </lineage>
</organism>
<feature type="compositionally biased region" description="Basic and acidic residues" evidence="1">
    <location>
        <begin position="122"/>
        <end position="141"/>
    </location>
</feature>
<comment type="caution">
    <text evidence="2">The sequence shown here is derived from an EMBL/GenBank/DDBJ whole genome shotgun (WGS) entry which is preliminary data.</text>
</comment>
<feature type="region of interest" description="Disordered" evidence="1">
    <location>
        <begin position="97"/>
        <end position="185"/>
    </location>
</feature>
<gene>
    <name evidence="2" type="ORF">OS493_030821</name>
</gene>
<proteinExistence type="predicted"/>
<evidence type="ECO:0000256" key="1">
    <source>
        <dbReference type="SAM" id="MobiDB-lite"/>
    </source>
</evidence>
<evidence type="ECO:0000313" key="3">
    <source>
        <dbReference type="Proteomes" id="UP001163046"/>
    </source>
</evidence>
<keyword evidence="3" id="KW-1185">Reference proteome</keyword>
<dbReference type="GO" id="GO:0008270">
    <property type="term" value="F:zinc ion binding"/>
    <property type="evidence" value="ECO:0007669"/>
    <property type="project" value="InterPro"/>
</dbReference>
<evidence type="ECO:0008006" key="4">
    <source>
        <dbReference type="Google" id="ProtNLM"/>
    </source>
</evidence>